<keyword evidence="2" id="KW-0328">Glycosyltransferase</keyword>
<organism evidence="2 3">
    <name type="scientific">Fontibacillus phaseoli</name>
    <dbReference type="NCBI Taxonomy" id="1416533"/>
    <lineage>
        <taxon>Bacteria</taxon>
        <taxon>Bacillati</taxon>
        <taxon>Bacillota</taxon>
        <taxon>Bacilli</taxon>
        <taxon>Bacillales</taxon>
        <taxon>Paenibacillaceae</taxon>
        <taxon>Fontibacillus</taxon>
    </lineage>
</organism>
<dbReference type="PANTHER" id="PTHR47505">
    <property type="entry name" value="DNA UTILIZATION PROTEIN YHGH"/>
    <property type="match status" value="1"/>
</dbReference>
<reference evidence="2 3" key="1">
    <citation type="submission" date="2018-07" db="EMBL/GenBank/DDBJ databases">
        <title>Genomic Encyclopedia of Type Strains, Phase III (KMG-III): the genomes of soil and plant-associated and newly described type strains.</title>
        <authorList>
            <person name="Whitman W."/>
        </authorList>
    </citation>
    <scope>NUCLEOTIDE SEQUENCE [LARGE SCALE GENOMIC DNA]</scope>
    <source>
        <strain evidence="2 3">CECT 8333</strain>
    </source>
</reference>
<comment type="similarity">
    <text evidence="1">Belongs to the ComF/GntX family.</text>
</comment>
<proteinExistence type="inferred from homology"/>
<dbReference type="EMBL" id="QPJW01000005">
    <property type="protein sequence ID" value="RCX19087.1"/>
    <property type="molecule type" value="Genomic_DNA"/>
</dbReference>
<dbReference type="Proteomes" id="UP000253090">
    <property type="component" value="Unassembled WGS sequence"/>
</dbReference>
<keyword evidence="3" id="KW-1185">Reference proteome</keyword>
<dbReference type="SUPFAM" id="SSF53271">
    <property type="entry name" value="PRTase-like"/>
    <property type="match status" value="1"/>
</dbReference>
<dbReference type="InterPro" id="IPR000836">
    <property type="entry name" value="PRTase_dom"/>
</dbReference>
<sequence length="348" mass="39410">MIMNMPHNCNEKESPSRARKRNWNRQCYGEVGERFRFRPEYRHPCETVNESGTPPYSLIDWSTAKEAVLSPLHNLLAPPGLPCLTCGKMISGKVKGYPEICNSCYISIPWIASPRCDTCGRPVGCPDCSRTGKGPRHFVLNRSAVSYNAMMKEWLARYKFRGDESLGSVLSRMTGVAATRLIKELRVKSAPGKFHFDAVTYVPVSEERMLERGFNQARNLAEEAAAVLGSPLLDLLVRFRHTEKQSFKNRWQRLRDLQGIFRAAPGAEDLLQAFITRPTRNRFPYSIFSSESDYLNGERHSSLPIRLLLIDDVYTTGSTVNTCAAVLHEVCDLLGRQAEIYILTWARS</sequence>
<dbReference type="InterPro" id="IPR051910">
    <property type="entry name" value="ComF/GntX_DNA_util-trans"/>
</dbReference>
<protein>
    <submittedName>
        <fullName evidence="2">Putative amidophosphoribosyltransferase</fullName>
    </submittedName>
</protein>
<gene>
    <name evidence="2" type="ORF">DFP94_105103</name>
</gene>
<dbReference type="PANTHER" id="PTHR47505:SF1">
    <property type="entry name" value="DNA UTILIZATION PROTEIN YHGH"/>
    <property type="match status" value="1"/>
</dbReference>
<dbReference type="AlphaFoldDB" id="A0A369BF26"/>
<dbReference type="RefSeq" id="WP_114497238.1">
    <property type="nucleotide sequence ID" value="NZ_QPJW01000005.1"/>
</dbReference>
<dbReference type="Gene3D" id="3.40.50.2020">
    <property type="match status" value="1"/>
</dbReference>
<evidence type="ECO:0000256" key="1">
    <source>
        <dbReference type="ARBA" id="ARBA00008007"/>
    </source>
</evidence>
<dbReference type="OrthoDB" id="9779910at2"/>
<accession>A0A369BF26</accession>
<dbReference type="GO" id="GO:0016757">
    <property type="term" value="F:glycosyltransferase activity"/>
    <property type="evidence" value="ECO:0007669"/>
    <property type="project" value="UniProtKB-KW"/>
</dbReference>
<dbReference type="InterPro" id="IPR029057">
    <property type="entry name" value="PRTase-like"/>
</dbReference>
<comment type="caution">
    <text evidence="2">The sequence shown here is derived from an EMBL/GenBank/DDBJ whole genome shotgun (WGS) entry which is preliminary data.</text>
</comment>
<name>A0A369BF26_9BACL</name>
<keyword evidence="2" id="KW-0808">Transferase</keyword>
<evidence type="ECO:0000313" key="3">
    <source>
        <dbReference type="Proteomes" id="UP000253090"/>
    </source>
</evidence>
<evidence type="ECO:0000313" key="2">
    <source>
        <dbReference type="EMBL" id="RCX19087.1"/>
    </source>
</evidence>
<dbReference type="CDD" id="cd06223">
    <property type="entry name" value="PRTases_typeI"/>
    <property type="match status" value="1"/>
</dbReference>